<keyword evidence="2" id="KW-0813">Transport</keyword>
<dbReference type="Proteomes" id="UP001595379">
    <property type="component" value="Unassembled WGS sequence"/>
</dbReference>
<feature type="domain" description="CusB-like three alpha-helical bundle" evidence="5">
    <location>
        <begin position="162"/>
        <end position="206"/>
    </location>
</feature>
<keyword evidence="3" id="KW-0472">Membrane</keyword>
<dbReference type="InterPro" id="IPR058792">
    <property type="entry name" value="Beta-barrel_RND_2"/>
</dbReference>
<comment type="similarity">
    <text evidence="1">Belongs to the membrane fusion protein (MFP) (TC 8.A.1) family.</text>
</comment>
<organism evidence="9 10">
    <name type="scientific">Hyphobacterium vulgare</name>
    <dbReference type="NCBI Taxonomy" id="1736751"/>
    <lineage>
        <taxon>Bacteria</taxon>
        <taxon>Pseudomonadati</taxon>
        <taxon>Pseudomonadota</taxon>
        <taxon>Alphaproteobacteria</taxon>
        <taxon>Maricaulales</taxon>
        <taxon>Maricaulaceae</taxon>
        <taxon>Hyphobacterium</taxon>
    </lineage>
</organism>
<dbReference type="InterPro" id="IPR058791">
    <property type="entry name" value="3HB_CusB"/>
</dbReference>
<evidence type="ECO:0000259" key="8">
    <source>
        <dbReference type="Pfam" id="PF25975"/>
    </source>
</evidence>
<dbReference type="Pfam" id="PF19335">
    <property type="entry name" value="HMBD"/>
    <property type="match status" value="1"/>
</dbReference>
<proteinExistence type="inferred from homology"/>
<name>A0ABV6ZVQ5_9PROT</name>
<dbReference type="Gene3D" id="6.10.140.730">
    <property type="match status" value="1"/>
</dbReference>
<dbReference type="Pfam" id="PF25919">
    <property type="entry name" value="BSH_CusB"/>
    <property type="match status" value="1"/>
</dbReference>
<dbReference type="Pfam" id="PF25869">
    <property type="entry name" value="3HB_CusB"/>
    <property type="match status" value="1"/>
</dbReference>
<dbReference type="Pfam" id="PF25954">
    <property type="entry name" value="Beta-barrel_RND_2"/>
    <property type="match status" value="1"/>
</dbReference>
<dbReference type="InterPro" id="IPR051909">
    <property type="entry name" value="MFP_Cation_Efflux"/>
</dbReference>
<evidence type="ECO:0000256" key="2">
    <source>
        <dbReference type="ARBA" id="ARBA00022448"/>
    </source>
</evidence>
<dbReference type="PANTHER" id="PTHR30097:SF15">
    <property type="entry name" value="CATION EFFLUX SYSTEM PROTEIN CUSB"/>
    <property type="match status" value="1"/>
</dbReference>
<evidence type="ECO:0000256" key="3">
    <source>
        <dbReference type="SAM" id="Phobius"/>
    </source>
</evidence>
<evidence type="ECO:0000313" key="9">
    <source>
        <dbReference type="EMBL" id="MFC2925493.1"/>
    </source>
</evidence>
<evidence type="ECO:0000259" key="7">
    <source>
        <dbReference type="Pfam" id="PF25954"/>
    </source>
</evidence>
<feature type="domain" description="CusB-like barrel-sandwich hybrid" evidence="6">
    <location>
        <begin position="126"/>
        <end position="241"/>
    </location>
</feature>
<dbReference type="InterPro" id="IPR058649">
    <property type="entry name" value="CzcB_C"/>
</dbReference>
<evidence type="ECO:0000313" key="10">
    <source>
        <dbReference type="Proteomes" id="UP001595379"/>
    </source>
</evidence>
<feature type="domain" description="CzcB-like C-terminal circularly permuted SH3-like" evidence="8">
    <location>
        <begin position="328"/>
        <end position="388"/>
    </location>
</feature>
<dbReference type="InterPro" id="IPR006143">
    <property type="entry name" value="RND_pump_MFP"/>
</dbReference>
<dbReference type="Pfam" id="PF11604">
    <property type="entry name" value="CusF_Ec"/>
    <property type="match status" value="1"/>
</dbReference>
<feature type="domain" description="CusB-like beta-barrel" evidence="7">
    <location>
        <begin position="245"/>
        <end position="320"/>
    </location>
</feature>
<reference evidence="10" key="1">
    <citation type="journal article" date="2019" name="Int. J. Syst. Evol. Microbiol.">
        <title>The Global Catalogue of Microorganisms (GCM) 10K type strain sequencing project: providing services to taxonomists for standard genome sequencing and annotation.</title>
        <authorList>
            <consortium name="The Broad Institute Genomics Platform"/>
            <consortium name="The Broad Institute Genome Sequencing Center for Infectious Disease"/>
            <person name="Wu L."/>
            <person name="Ma J."/>
        </authorList>
    </citation>
    <scope>NUCLEOTIDE SEQUENCE [LARGE SCALE GENOMIC DNA]</scope>
    <source>
        <strain evidence="10">KCTC 52487</strain>
    </source>
</reference>
<feature type="transmembrane region" description="Helical" evidence="3">
    <location>
        <begin position="7"/>
        <end position="27"/>
    </location>
</feature>
<feature type="domain" description="Heavy metal binding" evidence="4">
    <location>
        <begin position="47"/>
        <end position="73"/>
    </location>
</feature>
<dbReference type="Gene3D" id="2.40.50.100">
    <property type="match status" value="1"/>
</dbReference>
<dbReference type="RefSeq" id="WP_236956180.1">
    <property type="nucleotide sequence ID" value="NZ_JBHRSV010000004.1"/>
</dbReference>
<keyword evidence="10" id="KW-1185">Reference proteome</keyword>
<protein>
    <submittedName>
        <fullName evidence="9">Efflux RND transporter periplasmic adaptor subunit</fullName>
    </submittedName>
</protein>
<keyword evidence="3" id="KW-0812">Transmembrane</keyword>
<dbReference type="InterPro" id="IPR058790">
    <property type="entry name" value="BSH_CusB"/>
</dbReference>
<dbReference type="InterPro" id="IPR045800">
    <property type="entry name" value="HMBD"/>
</dbReference>
<dbReference type="Gene3D" id="2.40.50.320">
    <property type="entry name" value="Copper binding periplasmic protein CusF"/>
    <property type="match status" value="1"/>
</dbReference>
<evidence type="ECO:0000256" key="1">
    <source>
        <dbReference type="ARBA" id="ARBA00009477"/>
    </source>
</evidence>
<dbReference type="SUPFAM" id="SSF111369">
    <property type="entry name" value="HlyD-like secretion proteins"/>
    <property type="match status" value="1"/>
</dbReference>
<comment type="caution">
    <text evidence="9">The sequence shown here is derived from an EMBL/GenBank/DDBJ whole genome shotgun (WGS) entry which is preliminary data.</text>
</comment>
<dbReference type="Gene3D" id="2.40.420.20">
    <property type="match status" value="1"/>
</dbReference>
<accession>A0ABV6ZVQ5</accession>
<dbReference type="EMBL" id="JBHRSV010000004">
    <property type="protein sequence ID" value="MFC2925493.1"/>
    <property type="molecule type" value="Genomic_DNA"/>
</dbReference>
<dbReference type="Gene3D" id="2.40.30.170">
    <property type="match status" value="1"/>
</dbReference>
<evidence type="ECO:0000259" key="4">
    <source>
        <dbReference type="Pfam" id="PF19335"/>
    </source>
</evidence>
<evidence type="ECO:0000259" key="5">
    <source>
        <dbReference type="Pfam" id="PF25869"/>
    </source>
</evidence>
<evidence type="ECO:0000259" key="6">
    <source>
        <dbReference type="Pfam" id="PF25919"/>
    </source>
</evidence>
<dbReference type="Pfam" id="PF25975">
    <property type="entry name" value="CzcB_C"/>
    <property type="match status" value="1"/>
</dbReference>
<dbReference type="InterPro" id="IPR042230">
    <property type="entry name" value="CusF_sf"/>
</dbReference>
<dbReference type="NCBIfam" id="TIGR01730">
    <property type="entry name" value="RND_mfp"/>
    <property type="match status" value="1"/>
</dbReference>
<dbReference type="InterPro" id="IPR021647">
    <property type="entry name" value="CusF_Ec"/>
</dbReference>
<sequence>MKLSYSHWAMIAVGIVLTGAIIAFGMLRTPSSESSGGTASSDPEILYWVAPMDPTYRRDEPGLSPMGMELVPVYAEDEAATEAGLRIDPAAANNIGVRTARVQRTDFRETVRAVGYVTAVDDLASSVSVRAEGWIESLPVAAAGDRVEAGDVLFHFYSPQIATAQGEYLQAVRTGRSALASASRSRLDALGMSPGQIDALAARGQAGNRLAILSPRSGVVTDISVREGQFVRPGDPVMTIADLSEVWVQLNVFERQADIVESGQRVTIRATGQGKRAREGEVEYVYPTVDPQTRTVRVRTRLANPRGDLRPGGFVEAEIAVQPRAGVLTVPREAVIVTPESERVIVVTDDDRFFPAAVETGREAQGRVEILSGLEEGEMIVVSGQFLLDSEANLRGAMLRMMPPGPIDMEPASNEDRTDAPSASPAMVMGVGRVENVMPGHGMITVNHEPIAALAWPAMRMSFTTTGEVPLDGIAEGDRVEFMLTRSGEDWLISAIEPAGETTGTEEGEQ</sequence>
<dbReference type="PANTHER" id="PTHR30097">
    <property type="entry name" value="CATION EFFLUX SYSTEM PROTEIN CUSB"/>
    <property type="match status" value="1"/>
</dbReference>
<keyword evidence="3" id="KW-1133">Transmembrane helix</keyword>
<gene>
    <name evidence="9" type="ORF">ACFOOR_05190</name>
</gene>